<gene>
    <name evidence="8" type="ORF">LCGC14_1980200</name>
</gene>
<dbReference type="GO" id="GO:0046872">
    <property type="term" value="F:metal ion binding"/>
    <property type="evidence" value="ECO:0007669"/>
    <property type="project" value="UniProtKB-KW"/>
</dbReference>
<dbReference type="GO" id="GO:0004518">
    <property type="term" value="F:nuclease activity"/>
    <property type="evidence" value="ECO:0007669"/>
    <property type="project" value="UniProtKB-KW"/>
</dbReference>
<dbReference type="InterPro" id="IPR002716">
    <property type="entry name" value="PIN_dom"/>
</dbReference>
<organism evidence="8">
    <name type="scientific">marine sediment metagenome</name>
    <dbReference type="NCBI Taxonomy" id="412755"/>
    <lineage>
        <taxon>unclassified sequences</taxon>
        <taxon>metagenomes</taxon>
        <taxon>ecological metagenomes</taxon>
    </lineage>
</organism>
<comment type="cofactor">
    <cofactor evidence="1">
        <name>Mg(2+)</name>
        <dbReference type="ChEBI" id="CHEBI:18420"/>
    </cofactor>
</comment>
<dbReference type="GO" id="GO:0016787">
    <property type="term" value="F:hydrolase activity"/>
    <property type="evidence" value="ECO:0007669"/>
    <property type="project" value="UniProtKB-KW"/>
</dbReference>
<dbReference type="EMBL" id="LAZR01022143">
    <property type="protein sequence ID" value="KKL82897.1"/>
    <property type="molecule type" value="Genomic_DNA"/>
</dbReference>
<keyword evidence="4" id="KW-0378">Hydrolase</keyword>
<dbReference type="InterPro" id="IPR050556">
    <property type="entry name" value="Type_II_TA_system_RNase"/>
</dbReference>
<evidence type="ECO:0000256" key="2">
    <source>
        <dbReference type="ARBA" id="ARBA00022722"/>
    </source>
</evidence>
<dbReference type="SUPFAM" id="SSF88723">
    <property type="entry name" value="PIN domain-like"/>
    <property type="match status" value="1"/>
</dbReference>
<keyword evidence="3" id="KW-0479">Metal-binding</keyword>
<evidence type="ECO:0000256" key="5">
    <source>
        <dbReference type="ARBA" id="ARBA00022842"/>
    </source>
</evidence>
<proteinExistence type="inferred from homology"/>
<evidence type="ECO:0000259" key="7">
    <source>
        <dbReference type="Pfam" id="PF01850"/>
    </source>
</evidence>
<reference evidence="8" key="1">
    <citation type="journal article" date="2015" name="Nature">
        <title>Complex archaea that bridge the gap between prokaryotes and eukaryotes.</title>
        <authorList>
            <person name="Spang A."/>
            <person name="Saw J.H."/>
            <person name="Jorgensen S.L."/>
            <person name="Zaremba-Niedzwiedzka K."/>
            <person name="Martijn J."/>
            <person name="Lind A.E."/>
            <person name="van Eijk R."/>
            <person name="Schleper C."/>
            <person name="Guy L."/>
            <person name="Ettema T.J."/>
        </authorList>
    </citation>
    <scope>NUCLEOTIDE SEQUENCE</scope>
</reference>
<feature type="domain" description="PIN" evidence="7">
    <location>
        <begin position="2"/>
        <end position="88"/>
    </location>
</feature>
<dbReference type="PANTHER" id="PTHR33653">
    <property type="entry name" value="RIBONUCLEASE VAPC2"/>
    <property type="match status" value="1"/>
</dbReference>
<evidence type="ECO:0000256" key="1">
    <source>
        <dbReference type="ARBA" id="ARBA00001946"/>
    </source>
</evidence>
<keyword evidence="2" id="KW-0540">Nuclease</keyword>
<dbReference type="PANTHER" id="PTHR33653:SF1">
    <property type="entry name" value="RIBONUCLEASE VAPC2"/>
    <property type="match status" value="1"/>
</dbReference>
<dbReference type="Pfam" id="PF01850">
    <property type="entry name" value="PIN"/>
    <property type="match status" value="1"/>
</dbReference>
<dbReference type="Gene3D" id="3.40.50.1010">
    <property type="entry name" value="5'-nuclease"/>
    <property type="match status" value="1"/>
</dbReference>
<accession>A0A0F9I644</accession>
<comment type="caution">
    <text evidence="8">The sequence shown here is derived from an EMBL/GenBank/DDBJ whole genome shotgun (WGS) entry which is preliminary data.</text>
</comment>
<dbReference type="InterPro" id="IPR029060">
    <property type="entry name" value="PIN-like_dom_sf"/>
</dbReference>
<keyword evidence="5" id="KW-0460">Magnesium</keyword>
<name>A0A0F9I644_9ZZZZ</name>
<evidence type="ECO:0000256" key="6">
    <source>
        <dbReference type="ARBA" id="ARBA00038093"/>
    </source>
</evidence>
<comment type="similarity">
    <text evidence="6">Belongs to the PINc/VapC protein family.</text>
</comment>
<evidence type="ECO:0000313" key="8">
    <source>
        <dbReference type="EMBL" id="KKL82897.1"/>
    </source>
</evidence>
<dbReference type="AlphaFoldDB" id="A0A0F9I644"/>
<dbReference type="CDD" id="cd09881">
    <property type="entry name" value="PIN_VapC4-5_FitB-like"/>
    <property type="match status" value="1"/>
</dbReference>
<sequence length="94" mass="10785">MVLLDTDILIQFLRNDEDSKEKISRLLESYQLLSTSSINVAELYFGAYLSENKEENINAVNKLLSKLVIYPFDINDGKIYGEIRASLKRKGELI</sequence>
<feature type="non-terminal residue" evidence="8">
    <location>
        <position position="94"/>
    </location>
</feature>
<protein>
    <recommendedName>
        <fullName evidence="7">PIN domain-containing protein</fullName>
    </recommendedName>
</protein>
<evidence type="ECO:0000256" key="4">
    <source>
        <dbReference type="ARBA" id="ARBA00022801"/>
    </source>
</evidence>
<evidence type="ECO:0000256" key="3">
    <source>
        <dbReference type="ARBA" id="ARBA00022723"/>
    </source>
</evidence>